<accession>A0A5J4TMR7</accession>
<evidence type="ECO:0000313" key="2">
    <source>
        <dbReference type="EMBL" id="KAA6359694.1"/>
    </source>
</evidence>
<proteinExistence type="predicted"/>
<name>A0A5J4TMR7_9EUKA</name>
<protein>
    <submittedName>
        <fullName evidence="2">Uncharacterized protein</fullName>
    </submittedName>
</protein>
<dbReference type="Proteomes" id="UP000324800">
    <property type="component" value="Unassembled WGS sequence"/>
</dbReference>
<evidence type="ECO:0000313" key="3">
    <source>
        <dbReference type="Proteomes" id="UP000324800"/>
    </source>
</evidence>
<gene>
    <name evidence="2" type="ORF">EZS28_044779</name>
</gene>
<feature type="region of interest" description="Disordered" evidence="1">
    <location>
        <begin position="1"/>
        <end position="62"/>
    </location>
</feature>
<reference evidence="2 3" key="1">
    <citation type="submission" date="2019-03" db="EMBL/GenBank/DDBJ databases">
        <title>Single cell metagenomics reveals metabolic interactions within the superorganism composed of flagellate Streblomastix strix and complex community of Bacteroidetes bacteria on its surface.</title>
        <authorList>
            <person name="Treitli S.C."/>
            <person name="Kolisko M."/>
            <person name="Husnik F."/>
            <person name="Keeling P."/>
            <person name="Hampl V."/>
        </authorList>
    </citation>
    <scope>NUCLEOTIDE SEQUENCE [LARGE SCALE GENOMIC DNA]</scope>
    <source>
        <strain evidence="2">ST1C</strain>
    </source>
</reference>
<dbReference type="AlphaFoldDB" id="A0A5J4TMR7"/>
<comment type="caution">
    <text evidence="2">The sequence shown here is derived from an EMBL/GenBank/DDBJ whole genome shotgun (WGS) entry which is preliminary data.</text>
</comment>
<evidence type="ECO:0000256" key="1">
    <source>
        <dbReference type="SAM" id="MobiDB-lite"/>
    </source>
</evidence>
<organism evidence="2 3">
    <name type="scientific">Streblomastix strix</name>
    <dbReference type="NCBI Taxonomy" id="222440"/>
    <lineage>
        <taxon>Eukaryota</taxon>
        <taxon>Metamonada</taxon>
        <taxon>Preaxostyla</taxon>
        <taxon>Oxymonadida</taxon>
        <taxon>Streblomastigidae</taxon>
        <taxon>Streblomastix</taxon>
    </lineage>
</organism>
<sequence>MAQQQRSSSRGKRSEKDTRNNRYSQYQTNDQWIQFRDPDNLYNPSNKTYMDPKWMIDLDPRPPPDFFRRRKFLRSTNNPNAA</sequence>
<feature type="compositionally biased region" description="Polar residues" evidence="1">
    <location>
        <begin position="21"/>
        <end position="32"/>
    </location>
</feature>
<dbReference type="EMBL" id="SNRW01027993">
    <property type="protein sequence ID" value="KAA6359694.1"/>
    <property type="molecule type" value="Genomic_DNA"/>
</dbReference>